<dbReference type="Proteomes" id="UP001595384">
    <property type="component" value="Unassembled WGS sequence"/>
</dbReference>
<comment type="caution">
    <text evidence="1">The sequence shown here is derived from an EMBL/GenBank/DDBJ whole genome shotgun (WGS) entry which is preliminary data.</text>
</comment>
<protein>
    <submittedName>
        <fullName evidence="1">Uncharacterized protein</fullName>
    </submittedName>
</protein>
<reference evidence="2" key="1">
    <citation type="journal article" date="2019" name="Int. J. Syst. Evol. Microbiol.">
        <title>The Global Catalogue of Microorganisms (GCM) 10K type strain sequencing project: providing services to taxonomists for standard genome sequencing and annotation.</title>
        <authorList>
            <consortium name="The Broad Institute Genomics Platform"/>
            <consortium name="The Broad Institute Genome Sequencing Center for Infectious Disease"/>
            <person name="Wu L."/>
            <person name="Ma J."/>
        </authorList>
    </citation>
    <scope>NUCLEOTIDE SEQUENCE [LARGE SCALE GENOMIC DNA]</scope>
    <source>
        <strain evidence="2">KCTC 62784</strain>
    </source>
</reference>
<evidence type="ECO:0000313" key="1">
    <source>
        <dbReference type="EMBL" id="MFC3024213.1"/>
    </source>
</evidence>
<evidence type="ECO:0000313" key="2">
    <source>
        <dbReference type="Proteomes" id="UP001595384"/>
    </source>
</evidence>
<keyword evidence="2" id="KW-1185">Reference proteome</keyword>
<gene>
    <name evidence="1" type="ORF">ACFODT_10265</name>
</gene>
<name>A0ABV7CBI2_9VIBR</name>
<organism evidence="1 2">
    <name type="scientific">Vibrio zhugei</name>
    <dbReference type="NCBI Taxonomy" id="2479546"/>
    <lineage>
        <taxon>Bacteria</taxon>
        <taxon>Pseudomonadati</taxon>
        <taxon>Pseudomonadota</taxon>
        <taxon>Gammaproteobacteria</taxon>
        <taxon>Vibrionales</taxon>
        <taxon>Vibrionaceae</taxon>
        <taxon>Vibrio</taxon>
    </lineage>
</organism>
<proteinExistence type="predicted"/>
<dbReference type="RefSeq" id="WP_164711891.1">
    <property type="nucleotide sequence ID" value="NZ_AP024911.1"/>
</dbReference>
<dbReference type="EMBL" id="JBHRSE010000063">
    <property type="protein sequence ID" value="MFC3024213.1"/>
    <property type="molecule type" value="Genomic_DNA"/>
</dbReference>
<sequence>MMSKTLCKWPRKEIADSFDELCQVVARPAFVCRSCARSASAASFLCKPMPLETDGPLPRECVLEAADRDAHSDNVGVRIVEPVEPAIKQTKKALKRQKKANKKLAKLAKQQKKWAKKQKKLERSFQKLQKHFPMYIDNENPPIH</sequence>
<accession>A0ABV7CBI2</accession>